<feature type="transmembrane region" description="Helical" evidence="9">
    <location>
        <begin position="999"/>
        <end position="1021"/>
    </location>
</feature>
<dbReference type="PROSITE" id="PS00211">
    <property type="entry name" value="ABC_TRANSPORTER_1"/>
    <property type="match status" value="1"/>
</dbReference>
<keyword evidence="3 9" id="KW-0812">Transmembrane</keyword>
<dbReference type="OrthoDB" id="6500128at2759"/>
<dbReference type="Pfam" id="PF00664">
    <property type="entry name" value="ABC_membrane"/>
    <property type="match status" value="2"/>
</dbReference>
<dbReference type="InterPro" id="IPR011527">
    <property type="entry name" value="ABC1_TM_dom"/>
</dbReference>
<dbReference type="InterPro" id="IPR050173">
    <property type="entry name" value="ABC_transporter_C-like"/>
</dbReference>
<gene>
    <name evidence="12" type="ORF">D9611_009497</name>
</gene>
<feature type="transmembrane region" description="Helical" evidence="9">
    <location>
        <begin position="1083"/>
        <end position="1115"/>
    </location>
</feature>
<dbReference type="GO" id="GO:0140359">
    <property type="term" value="F:ABC-type transporter activity"/>
    <property type="evidence" value="ECO:0007669"/>
    <property type="project" value="InterPro"/>
</dbReference>
<organism evidence="12 13">
    <name type="scientific">Ephemerocybe angulata</name>
    <dbReference type="NCBI Taxonomy" id="980116"/>
    <lineage>
        <taxon>Eukaryota</taxon>
        <taxon>Fungi</taxon>
        <taxon>Dikarya</taxon>
        <taxon>Basidiomycota</taxon>
        <taxon>Agaricomycotina</taxon>
        <taxon>Agaricomycetes</taxon>
        <taxon>Agaricomycetidae</taxon>
        <taxon>Agaricales</taxon>
        <taxon>Agaricineae</taxon>
        <taxon>Psathyrellaceae</taxon>
        <taxon>Ephemerocybe</taxon>
    </lineage>
</organism>
<dbReference type="Pfam" id="PF00005">
    <property type="entry name" value="ABC_tran"/>
    <property type="match status" value="2"/>
</dbReference>
<dbReference type="Proteomes" id="UP000541558">
    <property type="component" value="Unassembled WGS sequence"/>
</dbReference>
<dbReference type="GO" id="GO:0005524">
    <property type="term" value="F:ATP binding"/>
    <property type="evidence" value="ECO:0007669"/>
    <property type="project" value="UniProtKB-KW"/>
</dbReference>
<evidence type="ECO:0000256" key="3">
    <source>
        <dbReference type="ARBA" id="ARBA00022692"/>
    </source>
</evidence>
<evidence type="ECO:0000256" key="5">
    <source>
        <dbReference type="ARBA" id="ARBA00022741"/>
    </source>
</evidence>
<evidence type="ECO:0000256" key="7">
    <source>
        <dbReference type="ARBA" id="ARBA00022989"/>
    </source>
</evidence>
<feature type="transmembrane region" description="Helical" evidence="9">
    <location>
        <begin position="545"/>
        <end position="569"/>
    </location>
</feature>
<feature type="domain" description="ABC transporter" evidence="10">
    <location>
        <begin position="1264"/>
        <end position="1501"/>
    </location>
</feature>
<feature type="domain" description="ABC transporter" evidence="10">
    <location>
        <begin position="655"/>
        <end position="895"/>
    </location>
</feature>
<evidence type="ECO:0000256" key="6">
    <source>
        <dbReference type="ARBA" id="ARBA00022840"/>
    </source>
</evidence>
<feature type="domain" description="ABC transmembrane type-1" evidence="11">
    <location>
        <begin position="306"/>
        <end position="608"/>
    </location>
</feature>
<keyword evidence="5" id="KW-0547">Nucleotide-binding</keyword>
<dbReference type="FunFam" id="3.40.50.300:FF:000163">
    <property type="entry name" value="Multidrug resistance-associated protein member 4"/>
    <property type="match status" value="1"/>
</dbReference>
<feature type="transmembrane region" description="Helical" evidence="9">
    <location>
        <begin position="127"/>
        <end position="145"/>
    </location>
</feature>
<accession>A0A8H5ETA3</accession>
<dbReference type="InterPro" id="IPR017871">
    <property type="entry name" value="ABC_transporter-like_CS"/>
</dbReference>
<evidence type="ECO:0000256" key="1">
    <source>
        <dbReference type="ARBA" id="ARBA00004141"/>
    </source>
</evidence>
<dbReference type="CDD" id="cd18604">
    <property type="entry name" value="ABC_6TM_VMR1_D2_like"/>
    <property type="match status" value="1"/>
</dbReference>
<protein>
    <recommendedName>
        <fullName evidence="14">P-loop containing nucleoside triphosphate hydrolase protein</fullName>
    </recommendedName>
</protein>
<dbReference type="SMART" id="SM00382">
    <property type="entry name" value="AAA"/>
    <property type="match status" value="2"/>
</dbReference>
<dbReference type="GO" id="GO:0016020">
    <property type="term" value="C:membrane"/>
    <property type="evidence" value="ECO:0007669"/>
    <property type="project" value="UniProtKB-SubCell"/>
</dbReference>
<evidence type="ECO:0000256" key="4">
    <source>
        <dbReference type="ARBA" id="ARBA00022737"/>
    </source>
</evidence>
<dbReference type="PROSITE" id="PS50893">
    <property type="entry name" value="ABC_TRANSPORTER_2"/>
    <property type="match status" value="2"/>
</dbReference>
<feature type="transmembrane region" description="Helical" evidence="9">
    <location>
        <begin position="346"/>
        <end position="367"/>
    </location>
</feature>
<evidence type="ECO:0000259" key="11">
    <source>
        <dbReference type="PROSITE" id="PS50929"/>
    </source>
</evidence>
<evidence type="ECO:0000259" key="10">
    <source>
        <dbReference type="PROSITE" id="PS50893"/>
    </source>
</evidence>
<feature type="transmembrane region" description="Helical" evidence="9">
    <location>
        <begin position="152"/>
        <end position="170"/>
    </location>
</feature>
<evidence type="ECO:0000313" key="12">
    <source>
        <dbReference type="EMBL" id="KAF5311665.1"/>
    </source>
</evidence>
<keyword evidence="6" id="KW-0067">ATP-binding</keyword>
<feature type="transmembrane region" description="Helical" evidence="9">
    <location>
        <begin position="956"/>
        <end position="979"/>
    </location>
</feature>
<dbReference type="PROSITE" id="PS50929">
    <property type="entry name" value="ABC_TM1F"/>
    <property type="match status" value="2"/>
</dbReference>
<feature type="transmembrane region" description="Helical" evidence="9">
    <location>
        <begin position="87"/>
        <end position="107"/>
    </location>
</feature>
<comment type="caution">
    <text evidence="12">The sequence shown here is derived from an EMBL/GenBank/DDBJ whole genome shotgun (WGS) entry which is preliminary data.</text>
</comment>
<dbReference type="SUPFAM" id="SSF52540">
    <property type="entry name" value="P-loop containing nucleoside triphosphate hydrolases"/>
    <property type="match status" value="2"/>
</dbReference>
<keyword evidence="7 9" id="KW-1133">Transmembrane helix</keyword>
<feature type="transmembrane region" description="Helical" evidence="9">
    <location>
        <begin position="440"/>
        <end position="460"/>
    </location>
</feature>
<dbReference type="SUPFAM" id="SSF90123">
    <property type="entry name" value="ABC transporter transmembrane region"/>
    <property type="match status" value="2"/>
</dbReference>
<dbReference type="CDD" id="cd03250">
    <property type="entry name" value="ABCC_MRP_domain1"/>
    <property type="match status" value="1"/>
</dbReference>
<evidence type="ECO:0000256" key="9">
    <source>
        <dbReference type="SAM" id="Phobius"/>
    </source>
</evidence>
<keyword evidence="4" id="KW-0677">Repeat</keyword>
<dbReference type="CDD" id="cd03244">
    <property type="entry name" value="ABCC_MRP_domain2"/>
    <property type="match status" value="1"/>
</dbReference>
<proteinExistence type="predicted"/>
<name>A0A8H5ETA3_9AGAR</name>
<dbReference type="EMBL" id="JAACJK010000225">
    <property type="protein sequence ID" value="KAF5311665.1"/>
    <property type="molecule type" value="Genomic_DNA"/>
</dbReference>
<feature type="transmembrane region" description="Helical" evidence="9">
    <location>
        <begin position="28"/>
        <end position="49"/>
    </location>
</feature>
<dbReference type="InterPro" id="IPR036640">
    <property type="entry name" value="ABC1_TM_sf"/>
</dbReference>
<keyword evidence="8 9" id="KW-0472">Membrane</keyword>
<evidence type="ECO:0000313" key="13">
    <source>
        <dbReference type="Proteomes" id="UP000541558"/>
    </source>
</evidence>
<feature type="transmembrane region" description="Helical" evidence="9">
    <location>
        <begin position="1136"/>
        <end position="1154"/>
    </location>
</feature>
<feature type="domain" description="ABC transmembrane type-1" evidence="11">
    <location>
        <begin position="963"/>
        <end position="1239"/>
    </location>
</feature>
<dbReference type="Gene3D" id="1.20.1560.10">
    <property type="entry name" value="ABC transporter type 1, transmembrane domain"/>
    <property type="match status" value="2"/>
</dbReference>
<evidence type="ECO:0000256" key="2">
    <source>
        <dbReference type="ARBA" id="ARBA00022448"/>
    </source>
</evidence>
<dbReference type="FunFam" id="1.20.1560.10:FF:000013">
    <property type="entry name" value="ABC transporter C family member 2"/>
    <property type="match status" value="1"/>
</dbReference>
<dbReference type="PANTHER" id="PTHR24223">
    <property type="entry name" value="ATP-BINDING CASSETTE SUB-FAMILY C"/>
    <property type="match status" value="1"/>
</dbReference>
<dbReference type="InterPro" id="IPR003593">
    <property type="entry name" value="AAA+_ATPase"/>
</dbReference>
<keyword evidence="2" id="KW-0813">Transport</keyword>
<dbReference type="PANTHER" id="PTHR24223:SF356">
    <property type="entry name" value="ATP-BINDING CASSETTE TRANSPORTER ABC4"/>
    <property type="match status" value="1"/>
</dbReference>
<dbReference type="CDD" id="cd18596">
    <property type="entry name" value="ABC_6TM_VMR1_D1_like"/>
    <property type="match status" value="1"/>
</dbReference>
<dbReference type="Gene3D" id="3.40.50.300">
    <property type="entry name" value="P-loop containing nucleotide triphosphate hydrolases"/>
    <property type="match status" value="2"/>
</dbReference>
<dbReference type="InterPro" id="IPR003439">
    <property type="entry name" value="ABC_transporter-like_ATP-bd"/>
</dbReference>
<dbReference type="GO" id="GO:0016887">
    <property type="term" value="F:ATP hydrolysis activity"/>
    <property type="evidence" value="ECO:0007669"/>
    <property type="project" value="InterPro"/>
</dbReference>
<dbReference type="InterPro" id="IPR027417">
    <property type="entry name" value="P-loop_NTPase"/>
</dbReference>
<evidence type="ECO:0000256" key="8">
    <source>
        <dbReference type="ARBA" id="ARBA00023136"/>
    </source>
</evidence>
<sequence length="1525" mass="167558">MSDRYTYIQERFGGSWPLVWQTDWDDNGLFYLPSIVALLSLVPLTWRFVKLYRAKKLSSTLPEAPEVSPREEQANQSLVSRNGGNTVLLFTVARVLCCCALVGLSAFSIPSTDLLSPFGEPFPSTDTALLIANTYALFLAGAAVIYSTWRKLLLQINVSVLLVELGVYVYRDVWPLARYGGELRDLSDGLGLLWARFILLALTAVVIPLIVPTVYKPLNPKDTADRLHPEQTASLLSTLTFTYLSPTITVANRTSHLSAEALPPMADYDRARFLADRAIPYVDTQKIREARHIAFPLLRMFGLDLFAAVTSMTVHTLLQFVAPLSVNRLLTILQSGQEQTTGIKPWFWLACMFTAPILGSMGFNSSVSIMNAAFARIESILAQLVFDHSLRIRIQAESSPEGDESAELNSDKEKDTANFIGKLNNLITVDLANVTGSRDFILLFYTIPLQMIGCTVFLYALLGWSAIVGLSTLVVLLLTVPGYLTAKLQVLQAEKLKKTDSRTQTVIEAMSILRMVKLFGWERKIQEKIDVRRDEELKWAWKVKILQVSISVVTPIIPTLAMLASYSIATLVMKIQLTSAIVFSSMMLFDMMRDELGRGSMILSFFITGKVSLDRFNTFFKTTELLDTYSKTGEGSGLSDDCPVEVHTQPEDNVIGFRNASFTWVPERSPGTPASSSQFKLTVPGELCFAKGKINLIVGPTGSGKTSLLMALLGEMHFTPTQLDSSFNLPRAGGVAFAVQESWVQNETVRENIIFHSAYDEGRYRKVLYQCALEQDLELFEAGDQTEVGERGLTLSGGQKARLTLARAIYSRAEVILLDDVLAALDVHTSKWVVSKCLQGDLVQGRTVLLVTHNIALAGPIADFIISVTPDGVVTSREQDVSAALAAERRMDPENTYGSAMDADLTIEPHQEQLNCVGTDKKSNGKLVVAEEIQHGNVSWDPLRLLLKSAGGDRTLLFFSIWTIAVFFEAFLYSFATWFLGYWSSQYEYAPPGSVHAVWYMGVFSGILALAISTYAFNDLYLTRGVMRASRTIHKLLCGSIFGATLRWLDETPVSRITTRVTQDIRSVDGPLWSFGKGFVAQIVIMLISFVSAVLFAPIFALPGILIAFAGIYIGRRYLKAQLSVKRELSNAKAPVIAHFGAAIAGIVSIRAYGVQSSFKDASQKRIDNYTMLCRINNDLNRWIGIRIDTLGALFTASLATYLTYSHAVSAANVGFSLNRAVEFCTMMLWAVRVFNAFQVEANSMERIFAYTKIEQEEKPSEGGKPPAAWPTSGDTGPVILHNLNFAIRSGERIGVVGRTGSGKSSLTLALLRCILTEGTVYIDGLATDKINLDALRSNITIIPQLPELLSGTLRYNLDPFGEYDDATLNAALQTSGFYASDTDAGEGRLNLDSNIAGGGANISVGQRQIVALARAIIRSSKILILDEATSAIDHETDVIIQNTLRRELGADVSVLTIAHRLQTIMDVNRVMVLDAGRIVEFASPKELLAQTTGIFKSLVDESADKERMYALAGVGGNEVAAGTA</sequence>
<feature type="transmembrane region" description="Helical" evidence="9">
    <location>
        <begin position="190"/>
        <end position="211"/>
    </location>
</feature>
<reference evidence="12 13" key="1">
    <citation type="journal article" date="2020" name="ISME J.">
        <title>Uncovering the hidden diversity of litter-decomposition mechanisms in mushroom-forming fungi.</title>
        <authorList>
            <person name="Floudas D."/>
            <person name="Bentzer J."/>
            <person name="Ahren D."/>
            <person name="Johansson T."/>
            <person name="Persson P."/>
            <person name="Tunlid A."/>
        </authorList>
    </citation>
    <scope>NUCLEOTIDE SEQUENCE [LARGE SCALE GENOMIC DNA]</scope>
    <source>
        <strain evidence="12 13">CBS 175.51</strain>
    </source>
</reference>
<keyword evidence="13" id="KW-1185">Reference proteome</keyword>
<feature type="transmembrane region" description="Helical" evidence="9">
    <location>
        <begin position="301"/>
        <end position="326"/>
    </location>
</feature>
<feature type="transmembrane region" description="Helical" evidence="9">
    <location>
        <begin position="466"/>
        <end position="486"/>
    </location>
</feature>
<evidence type="ECO:0008006" key="14">
    <source>
        <dbReference type="Google" id="ProtNLM"/>
    </source>
</evidence>
<comment type="subcellular location">
    <subcellularLocation>
        <location evidence="1">Membrane</location>
        <topology evidence="1">Multi-pass membrane protein</topology>
    </subcellularLocation>
</comment>